<evidence type="ECO:0000256" key="17">
    <source>
        <dbReference type="PIRNR" id="PIRNR003953"/>
    </source>
</evidence>
<dbReference type="EMBL" id="MK524347">
    <property type="protein sequence ID" value="QBQ01767.1"/>
    <property type="molecule type" value="Genomic_RNA"/>
</dbReference>
<dbReference type="InterPro" id="IPR015971">
    <property type="entry name" value="Nucleocapsid_Phlebovirus"/>
</dbReference>
<dbReference type="GO" id="GO:1990904">
    <property type="term" value="C:ribonucleoprotein complex"/>
    <property type="evidence" value="ECO:0007669"/>
    <property type="project" value="UniProtKB-KW"/>
</dbReference>
<keyword evidence="14" id="KW-1035">Host cytoplasm</keyword>
<sequence length="245" mass="27211">MSDYQKLAVQFASEDLDHTAIQQWVNEFAYEGFDARTVIKLLQERGGDGWKNDAKKMIVLALTRGNKPAKMIKKMSPEGRKTVEALVSKYKLTSGNPSRNDLTLSRVAAALAGWTCQAAVIVQDYLPVTGKTIDAFSPNYPRTMMHPSFAGLIDPTLPRDILETIINAHSLFLYNFSRTINPSLRGLSKAEVEQSFGQPMRAAINSTFISSAQRRLMLETLGIMDQNMKLAANVVKAAAIYEAMY</sequence>
<comment type="subunit">
    <text evidence="16">Homodimer. Homohexamer; ring-shaped, necessary to form the nucleocapsid. Homopentamers; opened pentamers in solution. Binds to viral genomic RNA. Interacts with glycoprotein Gn; this interaction allows packaging of nucleocapsids into virions.</text>
</comment>
<evidence type="ECO:0000256" key="8">
    <source>
        <dbReference type="ARBA" id="ARBA00022561"/>
    </source>
</evidence>
<dbReference type="InterPro" id="IPR009522">
    <property type="entry name" value="Capsid_Phlebovir/Tenuivir"/>
</dbReference>
<protein>
    <recommendedName>
        <fullName evidence="7 17">Nucleoprotein</fullName>
    </recommendedName>
</protein>
<evidence type="ECO:0000313" key="18">
    <source>
        <dbReference type="EMBL" id="QBQ01767.1"/>
    </source>
</evidence>
<keyword evidence="13 17" id="KW-0543">Viral nucleoprotein</keyword>
<keyword evidence="10" id="KW-1040">Host Golgi apparatus</keyword>
<keyword evidence="9" id="KW-1048">Host nucleus</keyword>
<accession>A0A482K9Y8</accession>
<name>A0A482K9Y8_9VIRU</name>
<evidence type="ECO:0000256" key="7">
    <source>
        <dbReference type="ARBA" id="ARBA00014389"/>
    </source>
</evidence>
<keyword evidence="15 17" id="KW-0687">Ribonucleoprotein</keyword>
<dbReference type="KEGG" id="vg:80549705"/>
<keyword evidence="19" id="KW-1185">Reference proteome</keyword>
<evidence type="ECO:0000256" key="14">
    <source>
        <dbReference type="ARBA" id="ARBA00023200"/>
    </source>
</evidence>
<proteinExistence type="inferred from homology"/>
<evidence type="ECO:0000256" key="3">
    <source>
        <dbReference type="ARBA" id="ARBA00004192"/>
    </source>
</evidence>
<evidence type="ECO:0000256" key="2">
    <source>
        <dbReference type="ARBA" id="ARBA00004147"/>
    </source>
</evidence>
<dbReference type="Proteomes" id="UP000503481">
    <property type="component" value="Genome"/>
</dbReference>
<comment type="subcellular location">
    <subcellularLocation>
        <location evidence="1">Host Golgi apparatus</location>
    </subcellularLocation>
    <subcellularLocation>
        <location evidence="3">Host cytoplasm</location>
    </subcellularLocation>
    <subcellularLocation>
        <location evidence="5">Host endoplasmic reticulum-Golgi intermediate compartment</location>
    </subcellularLocation>
    <subcellularLocation>
        <location evidence="2">Host nucleus</location>
    </subcellularLocation>
    <subcellularLocation>
        <location evidence="4 17">Virion</location>
    </subcellularLocation>
</comment>
<organism evidence="18 19">
    <name type="scientific">Tico virus</name>
    <dbReference type="NCBI Taxonomy" id="2846448"/>
    <lineage>
        <taxon>Viruses</taxon>
        <taxon>Riboviria</taxon>
        <taxon>Orthornavirae</taxon>
        <taxon>Negarnaviricota</taxon>
        <taxon>Polyploviricotina</taxon>
        <taxon>Bunyaviricetes</taxon>
        <taxon>Hareavirales</taxon>
        <taxon>Phenuiviridae</taxon>
        <taxon>Phlebovirus</taxon>
        <taxon>Phlebovirus ticoense</taxon>
    </lineage>
</organism>
<keyword evidence="8 17" id="KW-0167">Capsid protein</keyword>
<evidence type="ECO:0000256" key="6">
    <source>
        <dbReference type="ARBA" id="ARBA00005299"/>
    </source>
</evidence>
<dbReference type="GeneID" id="80549705"/>
<keyword evidence="12 17" id="KW-0694">RNA-binding</keyword>
<evidence type="ECO:0000256" key="9">
    <source>
        <dbReference type="ARBA" id="ARBA00022562"/>
    </source>
</evidence>
<dbReference type="GO" id="GO:0044177">
    <property type="term" value="C:host cell Golgi apparatus"/>
    <property type="evidence" value="ECO:0007669"/>
    <property type="project" value="UniProtKB-SubCell"/>
</dbReference>
<evidence type="ECO:0000256" key="13">
    <source>
        <dbReference type="ARBA" id="ARBA00023086"/>
    </source>
</evidence>
<dbReference type="Pfam" id="PF05733">
    <property type="entry name" value="Tenui_N"/>
    <property type="match status" value="1"/>
</dbReference>
<evidence type="ECO:0000313" key="19">
    <source>
        <dbReference type="Proteomes" id="UP000503481"/>
    </source>
</evidence>
<evidence type="ECO:0000256" key="11">
    <source>
        <dbReference type="ARBA" id="ARBA00022844"/>
    </source>
</evidence>
<dbReference type="GO" id="GO:0019013">
    <property type="term" value="C:viral nucleocapsid"/>
    <property type="evidence" value="ECO:0007669"/>
    <property type="project" value="UniProtKB-UniRule"/>
</dbReference>
<dbReference type="GO" id="GO:0044172">
    <property type="term" value="C:host cell endoplasmic reticulum-Golgi intermediate compartment"/>
    <property type="evidence" value="ECO:0007669"/>
    <property type="project" value="UniProtKB-SubCell"/>
</dbReference>
<dbReference type="GO" id="GO:0003723">
    <property type="term" value="F:RNA binding"/>
    <property type="evidence" value="ECO:0007669"/>
    <property type="project" value="UniProtKB-UniRule"/>
</dbReference>
<gene>
    <name evidence="18" type="primary">N</name>
</gene>
<evidence type="ECO:0000256" key="5">
    <source>
        <dbReference type="ARBA" id="ARBA00004452"/>
    </source>
</evidence>
<comment type="similarity">
    <text evidence="6 17">Belongs to the phlebovirus nucleocapsid protein family.</text>
</comment>
<evidence type="ECO:0000256" key="15">
    <source>
        <dbReference type="ARBA" id="ARBA00023274"/>
    </source>
</evidence>
<keyword evidence="11 17" id="KW-0946">Virion</keyword>
<evidence type="ECO:0000256" key="12">
    <source>
        <dbReference type="ARBA" id="ARBA00022884"/>
    </source>
</evidence>
<dbReference type="GO" id="GO:0042025">
    <property type="term" value="C:host cell nucleus"/>
    <property type="evidence" value="ECO:0007669"/>
    <property type="project" value="UniProtKB-SubCell"/>
</dbReference>
<evidence type="ECO:0000256" key="16">
    <source>
        <dbReference type="ARBA" id="ARBA00046628"/>
    </source>
</evidence>
<evidence type="ECO:0000256" key="4">
    <source>
        <dbReference type="ARBA" id="ARBA00004328"/>
    </source>
</evidence>
<dbReference type="PIRSF" id="PIRSF003953">
    <property type="entry name" value="N_PhelboV"/>
    <property type="match status" value="1"/>
</dbReference>
<dbReference type="RefSeq" id="YP_010839743.1">
    <property type="nucleotide sequence ID" value="NC_078084.1"/>
</dbReference>
<reference evidence="18" key="1">
    <citation type="journal article" date="2019" name="J. Gen. Virol.">
        <title>Diverse novel phleboviruses in Lutzomyia sandflies from the Panama Canal area, Central Panama.</title>
        <authorList>
            <person name="Marklewitz M."/>
            <person name="Dutari L.C."/>
            <person name="Paraskevopoulou S."/>
            <person name="Page R.A."/>
            <person name="Loaiza J.R."/>
            <person name="Junglen S."/>
        </authorList>
    </citation>
    <scope>NUCLEOTIDE SEQUENCE [LARGE SCALE GENOMIC DNA]</scope>
    <source>
        <strain evidence="18">SP0157-PA-2013</strain>
    </source>
</reference>
<evidence type="ECO:0000256" key="10">
    <source>
        <dbReference type="ARBA" id="ARBA00022812"/>
    </source>
</evidence>
<evidence type="ECO:0000256" key="1">
    <source>
        <dbReference type="ARBA" id="ARBA00004136"/>
    </source>
</evidence>